<organism evidence="2 3">
    <name type="scientific">Bacillus thuringiensis</name>
    <dbReference type="NCBI Taxonomy" id="1428"/>
    <lineage>
        <taxon>Bacteria</taxon>
        <taxon>Bacillati</taxon>
        <taxon>Bacillota</taxon>
        <taxon>Bacilli</taxon>
        <taxon>Bacillales</taxon>
        <taxon>Bacillaceae</taxon>
        <taxon>Bacillus</taxon>
        <taxon>Bacillus cereus group</taxon>
    </lineage>
</organism>
<evidence type="ECO:0000313" key="2">
    <source>
        <dbReference type="EMBL" id="PFT77935.1"/>
    </source>
</evidence>
<dbReference type="AlphaFoldDB" id="A0A9X7FZD0"/>
<evidence type="ECO:0000259" key="1">
    <source>
        <dbReference type="PROSITE" id="PS50943"/>
    </source>
</evidence>
<dbReference type="PROSITE" id="PS50943">
    <property type="entry name" value="HTH_CROC1"/>
    <property type="match status" value="1"/>
</dbReference>
<evidence type="ECO:0000313" key="3">
    <source>
        <dbReference type="Proteomes" id="UP000225910"/>
    </source>
</evidence>
<gene>
    <name evidence="2" type="ORF">COK81_28355</name>
</gene>
<reference evidence="2 3" key="1">
    <citation type="submission" date="2017-09" db="EMBL/GenBank/DDBJ databases">
        <title>Large-scale bioinformatics analysis of Bacillus genomes uncovers conserved roles of natural products in bacterial physiology.</title>
        <authorList>
            <consortium name="Agbiome Team Llc"/>
            <person name="Bleich R.M."/>
            <person name="Grubbs K.J."/>
            <person name="Santa Maria K.C."/>
            <person name="Allen S.E."/>
            <person name="Farag S."/>
            <person name="Shank E.A."/>
            <person name="Bowers A."/>
        </authorList>
    </citation>
    <scope>NUCLEOTIDE SEQUENCE [LARGE SCALE GENOMIC DNA]</scope>
    <source>
        <strain evidence="2 3">AFS064137</strain>
    </source>
</reference>
<dbReference type="Proteomes" id="UP000225910">
    <property type="component" value="Unassembled WGS sequence"/>
</dbReference>
<sequence length="74" mass="8624">MMCEHTTYLKRIRESKGITLQQVAKELNMNPTVLYEIEKGIKSTISIRAQQIASYYNQPVDKIFMPSYYKATFA</sequence>
<dbReference type="CDD" id="cd00093">
    <property type="entry name" value="HTH_XRE"/>
    <property type="match status" value="1"/>
</dbReference>
<comment type="caution">
    <text evidence="2">The sequence shown here is derived from an EMBL/GenBank/DDBJ whole genome shotgun (WGS) entry which is preliminary data.</text>
</comment>
<dbReference type="InterPro" id="IPR001387">
    <property type="entry name" value="Cro/C1-type_HTH"/>
</dbReference>
<dbReference type="EMBL" id="NVCU01000346">
    <property type="protein sequence ID" value="PFT77935.1"/>
    <property type="molecule type" value="Genomic_DNA"/>
</dbReference>
<accession>A0A9X7FZD0</accession>
<dbReference type="GO" id="GO:0003677">
    <property type="term" value="F:DNA binding"/>
    <property type="evidence" value="ECO:0007669"/>
    <property type="project" value="InterPro"/>
</dbReference>
<dbReference type="SUPFAM" id="SSF47413">
    <property type="entry name" value="lambda repressor-like DNA-binding domains"/>
    <property type="match status" value="1"/>
</dbReference>
<name>A0A9X7FZD0_BACTU</name>
<dbReference type="Gene3D" id="1.10.260.40">
    <property type="entry name" value="lambda repressor-like DNA-binding domains"/>
    <property type="match status" value="1"/>
</dbReference>
<proteinExistence type="predicted"/>
<dbReference type="Pfam" id="PF01381">
    <property type="entry name" value="HTH_3"/>
    <property type="match status" value="1"/>
</dbReference>
<protein>
    <submittedName>
        <fullName evidence="2">Transcriptional regulator</fullName>
    </submittedName>
</protein>
<feature type="domain" description="HTH cro/C1-type" evidence="1">
    <location>
        <begin position="9"/>
        <end position="63"/>
    </location>
</feature>
<dbReference type="SMART" id="SM00530">
    <property type="entry name" value="HTH_XRE"/>
    <property type="match status" value="1"/>
</dbReference>
<dbReference type="InterPro" id="IPR010982">
    <property type="entry name" value="Lambda_DNA-bd_dom_sf"/>
</dbReference>